<feature type="transmembrane region" description="Helical" evidence="13">
    <location>
        <begin position="77"/>
        <end position="96"/>
    </location>
</feature>
<evidence type="ECO:0000256" key="8">
    <source>
        <dbReference type="ARBA" id="ARBA00022989"/>
    </source>
</evidence>
<evidence type="ECO:0000256" key="1">
    <source>
        <dbReference type="ARBA" id="ARBA00004141"/>
    </source>
</evidence>
<protein>
    <submittedName>
        <fullName evidence="14">DUF1211 domain-containing protein</fullName>
    </submittedName>
</protein>
<evidence type="ECO:0000256" key="9">
    <source>
        <dbReference type="ARBA" id="ARBA00023065"/>
    </source>
</evidence>
<evidence type="ECO:0000256" key="4">
    <source>
        <dbReference type="ARBA" id="ARBA00022538"/>
    </source>
</evidence>
<feature type="transmembrane region" description="Helical" evidence="13">
    <location>
        <begin position="137"/>
        <end position="159"/>
    </location>
</feature>
<evidence type="ECO:0000256" key="2">
    <source>
        <dbReference type="ARBA" id="ARBA00006920"/>
    </source>
</evidence>
<evidence type="ECO:0000256" key="7">
    <source>
        <dbReference type="ARBA" id="ARBA00022958"/>
    </source>
</evidence>
<comment type="caution">
    <text evidence="14">The sequence shown here is derived from an EMBL/GenBank/DDBJ whole genome shotgun (WGS) entry which is preliminary data.</text>
</comment>
<evidence type="ECO:0000313" key="14">
    <source>
        <dbReference type="EMBL" id="MST86250.1"/>
    </source>
</evidence>
<keyword evidence="3" id="KW-0813">Transport</keyword>
<evidence type="ECO:0000256" key="5">
    <source>
        <dbReference type="ARBA" id="ARBA00022692"/>
    </source>
</evidence>
<gene>
    <name evidence="14" type="ORF">FYJ62_00950</name>
</gene>
<evidence type="ECO:0000256" key="10">
    <source>
        <dbReference type="ARBA" id="ARBA00023136"/>
    </source>
</evidence>
<dbReference type="OrthoDB" id="7626281at2"/>
<dbReference type="RefSeq" id="WP_154546901.1">
    <property type="nucleotide sequence ID" value="NZ_VUMX01000001.1"/>
</dbReference>
<evidence type="ECO:0000256" key="12">
    <source>
        <dbReference type="ARBA" id="ARBA00034430"/>
    </source>
</evidence>
<reference evidence="14 15" key="1">
    <citation type="submission" date="2019-08" db="EMBL/GenBank/DDBJ databases">
        <title>In-depth cultivation of the pig gut microbiome towards novel bacterial diversity and tailored functional studies.</title>
        <authorList>
            <person name="Wylensek D."/>
            <person name="Hitch T.C.A."/>
            <person name="Clavel T."/>
        </authorList>
    </citation>
    <scope>NUCLEOTIDE SEQUENCE [LARGE SCALE GENOMIC DNA]</scope>
    <source>
        <strain evidence="14 15">Bifido-178-WT-2B</strain>
    </source>
</reference>
<dbReference type="GO" id="GO:0015252">
    <property type="term" value="F:proton channel activity"/>
    <property type="evidence" value="ECO:0007669"/>
    <property type="project" value="InterPro"/>
</dbReference>
<dbReference type="Proteomes" id="UP000438120">
    <property type="component" value="Unassembled WGS sequence"/>
</dbReference>
<evidence type="ECO:0000256" key="11">
    <source>
        <dbReference type="ARBA" id="ARBA00023303"/>
    </source>
</evidence>
<dbReference type="AlphaFoldDB" id="A0A6A8MDA5"/>
<accession>A0A6A8MDA5</accession>
<dbReference type="GO" id="GO:0005267">
    <property type="term" value="F:potassium channel activity"/>
    <property type="evidence" value="ECO:0007669"/>
    <property type="project" value="UniProtKB-KW"/>
</dbReference>
<dbReference type="Pfam" id="PF06736">
    <property type="entry name" value="TMEM175"/>
    <property type="match status" value="1"/>
</dbReference>
<comment type="subcellular location">
    <subcellularLocation>
        <location evidence="1">Membrane</location>
        <topology evidence="1">Multi-pass membrane protein</topology>
    </subcellularLocation>
</comment>
<keyword evidence="7" id="KW-0630">Potassium</keyword>
<comment type="catalytic activity">
    <reaction evidence="12">
        <text>K(+)(in) = K(+)(out)</text>
        <dbReference type="Rhea" id="RHEA:29463"/>
        <dbReference type="ChEBI" id="CHEBI:29103"/>
    </reaction>
</comment>
<evidence type="ECO:0000256" key="13">
    <source>
        <dbReference type="SAM" id="Phobius"/>
    </source>
</evidence>
<feature type="transmembrane region" description="Helical" evidence="13">
    <location>
        <begin position="187"/>
        <end position="203"/>
    </location>
</feature>
<keyword evidence="10 13" id="KW-0472">Membrane</keyword>
<keyword evidence="11" id="KW-0407">Ion channel</keyword>
<dbReference type="GO" id="GO:0016020">
    <property type="term" value="C:membrane"/>
    <property type="evidence" value="ECO:0007669"/>
    <property type="project" value="UniProtKB-SubCell"/>
</dbReference>
<proteinExistence type="inferred from homology"/>
<keyword evidence="4" id="KW-0633">Potassium transport</keyword>
<keyword evidence="8 13" id="KW-1133">Transmembrane helix</keyword>
<dbReference type="EMBL" id="VUMX01000001">
    <property type="protein sequence ID" value="MST86250.1"/>
    <property type="molecule type" value="Genomic_DNA"/>
</dbReference>
<evidence type="ECO:0000313" key="15">
    <source>
        <dbReference type="Proteomes" id="UP000438120"/>
    </source>
</evidence>
<evidence type="ECO:0000256" key="6">
    <source>
        <dbReference type="ARBA" id="ARBA00022826"/>
    </source>
</evidence>
<evidence type="ECO:0000256" key="3">
    <source>
        <dbReference type="ARBA" id="ARBA00022448"/>
    </source>
</evidence>
<keyword evidence="15" id="KW-1185">Reference proteome</keyword>
<keyword evidence="6" id="KW-0631">Potassium channel</keyword>
<keyword evidence="5 13" id="KW-0812">Transmembrane</keyword>
<organism evidence="14 15">
    <name type="scientific">Lactobacillus porci</name>
    <dbReference type="NCBI Taxonomy" id="2012477"/>
    <lineage>
        <taxon>Bacteria</taxon>
        <taxon>Bacillati</taxon>
        <taxon>Bacillota</taxon>
        <taxon>Bacilli</taxon>
        <taxon>Lactobacillales</taxon>
        <taxon>Lactobacillaceae</taxon>
        <taxon>Lactobacillus</taxon>
    </lineage>
</organism>
<sequence length="239" mass="27936">MKRKQKIVAKAQQLNLSQQEQEEWQKLREHQKQAQAQAASKLADHLTTFNDGVIAIIITIVVLEIEAPIADRAYGNFVEQIGIYLISFFVVANFWYEMHKNFSYFIWKADKWTMICDFCFLASLSLVPVMTKWLMDHLSMLAVVNFGIVYFLVQTFELLTERMGMRASLPHIHSLSQIMSRVARTRIVWLLVLNLLFIGISFINPRFGMVLYLAFPIINFIAPEYDRRQRSKGEQHEEK</sequence>
<comment type="similarity">
    <text evidence="2">Belongs to the TMEM175 family.</text>
</comment>
<keyword evidence="9" id="KW-0406">Ion transport</keyword>
<name>A0A6A8MDA5_9LACO</name>
<dbReference type="InterPro" id="IPR010617">
    <property type="entry name" value="TMEM175-like"/>
</dbReference>